<dbReference type="OrthoDB" id="5296287at2759"/>
<dbReference type="PROSITE" id="PS50850">
    <property type="entry name" value="MFS"/>
    <property type="match status" value="1"/>
</dbReference>
<dbReference type="InterPro" id="IPR005829">
    <property type="entry name" value="Sugar_transporter_CS"/>
</dbReference>
<feature type="transmembrane region" description="Helical" evidence="6">
    <location>
        <begin position="163"/>
        <end position="186"/>
    </location>
</feature>
<keyword evidence="9" id="KW-1185">Reference proteome</keyword>
<dbReference type="GO" id="GO:0005886">
    <property type="term" value="C:plasma membrane"/>
    <property type="evidence" value="ECO:0007669"/>
    <property type="project" value="TreeGrafter"/>
</dbReference>
<comment type="caution">
    <text evidence="8">The sequence shown here is derived from an EMBL/GenBank/DDBJ whole genome shotgun (WGS) entry which is preliminary data.</text>
</comment>
<evidence type="ECO:0000313" key="9">
    <source>
        <dbReference type="Proteomes" id="UP000319731"/>
    </source>
</evidence>
<sequence length="502" mass="54588">MADAKIEHVWGPRALIDEPITQPENVWELFKLLGVKEWLTFAACFLGWTLDAMAYFTVSLSLSEIAKDFGVANSDVAASITLTLALRPIGALLFGWLADQYGRRWPLMIDVILFAILELASGFAQNFTQFAVIRAIFGIAMGGEWGLGSSLAMEVLPPRCRGLFSGILQQGYAFGNLIATALYFLIVPTLGWRPLFWICSFPAFLAIIIRMFVPESDTFEAVNKRRKADGHSSFGGMTRDVGSALKHHWLLFIYCICLMAAFNFLSHGSQDLYPTFLKSQLQYSPLDATINNLIGSVGAIIGGSTLGYLGQYVGRRRSVIFSCIIIGCVVYPWVFAPTKAGLRASVFFMQFFVQGAWGSVPSHLTELSPGAVRGLFSGLSYQLGNLISSSAAQVEALIGEQYPTTNAAGASIPNYALTQAILIGVVAVVLILLIAIGPENRQAAVNVKAAGDEIVPTPFPMEKDDTAVEMEEEETRAVPPAPKDDSGLVSKLSARFGRNKKQ</sequence>
<feature type="transmembrane region" description="Helical" evidence="6">
    <location>
        <begin position="318"/>
        <end position="336"/>
    </location>
</feature>
<feature type="transmembrane region" description="Helical" evidence="6">
    <location>
        <begin position="249"/>
        <end position="268"/>
    </location>
</feature>
<dbReference type="GO" id="GO:0046943">
    <property type="term" value="F:carboxylic acid transmembrane transporter activity"/>
    <property type="evidence" value="ECO:0007669"/>
    <property type="project" value="TreeGrafter"/>
</dbReference>
<name>A0A507CDZ1_9FUNG</name>
<dbReference type="InterPro" id="IPR011701">
    <property type="entry name" value="MFS"/>
</dbReference>
<feature type="transmembrane region" description="Helical" evidence="6">
    <location>
        <begin position="288"/>
        <end position="309"/>
    </location>
</feature>
<keyword evidence="2 6" id="KW-0812">Transmembrane</keyword>
<protein>
    <recommendedName>
        <fullName evidence="7">Major facilitator superfamily (MFS) profile domain-containing protein</fullName>
    </recommendedName>
</protein>
<evidence type="ECO:0000256" key="1">
    <source>
        <dbReference type="ARBA" id="ARBA00004141"/>
    </source>
</evidence>
<evidence type="ECO:0000256" key="6">
    <source>
        <dbReference type="SAM" id="Phobius"/>
    </source>
</evidence>
<dbReference type="CDD" id="cd17316">
    <property type="entry name" value="MFS_SV2_like"/>
    <property type="match status" value="1"/>
</dbReference>
<dbReference type="PROSITE" id="PS00217">
    <property type="entry name" value="SUGAR_TRANSPORT_2"/>
    <property type="match status" value="1"/>
</dbReference>
<feature type="region of interest" description="Disordered" evidence="5">
    <location>
        <begin position="456"/>
        <end position="502"/>
    </location>
</feature>
<evidence type="ECO:0000259" key="7">
    <source>
        <dbReference type="PROSITE" id="PS50850"/>
    </source>
</evidence>
<feature type="transmembrane region" description="Helical" evidence="6">
    <location>
        <begin position="130"/>
        <end position="151"/>
    </location>
</feature>
<dbReference type="GeneID" id="42002840"/>
<feature type="transmembrane region" description="Helical" evidence="6">
    <location>
        <begin position="38"/>
        <end position="56"/>
    </location>
</feature>
<comment type="subcellular location">
    <subcellularLocation>
        <location evidence="1">Membrane</location>
        <topology evidence="1">Multi-pass membrane protein</topology>
    </subcellularLocation>
</comment>
<dbReference type="InterPro" id="IPR020846">
    <property type="entry name" value="MFS_dom"/>
</dbReference>
<gene>
    <name evidence="8" type="ORF">SmJEL517_g01615</name>
</gene>
<dbReference type="PANTHER" id="PTHR23508:SF10">
    <property type="entry name" value="CARBOXYLIC ACID TRANSPORTER PROTEIN HOMOLOG"/>
    <property type="match status" value="1"/>
</dbReference>
<feature type="domain" description="Major facilitator superfamily (MFS) profile" evidence="7">
    <location>
        <begin position="40"/>
        <end position="441"/>
    </location>
</feature>
<evidence type="ECO:0000313" key="8">
    <source>
        <dbReference type="EMBL" id="TPX36134.1"/>
    </source>
</evidence>
<organism evidence="8 9">
    <name type="scientific">Synchytrium microbalum</name>
    <dbReference type="NCBI Taxonomy" id="1806994"/>
    <lineage>
        <taxon>Eukaryota</taxon>
        <taxon>Fungi</taxon>
        <taxon>Fungi incertae sedis</taxon>
        <taxon>Chytridiomycota</taxon>
        <taxon>Chytridiomycota incertae sedis</taxon>
        <taxon>Chytridiomycetes</taxon>
        <taxon>Synchytriales</taxon>
        <taxon>Synchytriaceae</taxon>
        <taxon>Synchytrium</taxon>
    </lineage>
</organism>
<feature type="transmembrane region" description="Helical" evidence="6">
    <location>
        <begin position="416"/>
        <end position="436"/>
    </location>
</feature>
<dbReference type="InterPro" id="IPR036259">
    <property type="entry name" value="MFS_trans_sf"/>
</dbReference>
<feature type="transmembrane region" description="Helical" evidence="6">
    <location>
        <begin position="192"/>
        <end position="213"/>
    </location>
</feature>
<dbReference type="AlphaFoldDB" id="A0A507CDZ1"/>
<evidence type="ECO:0000256" key="3">
    <source>
        <dbReference type="ARBA" id="ARBA00022989"/>
    </source>
</evidence>
<dbReference type="Proteomes" id="UP000319731">
    <property type="component" value="Unassembled WGS sequence"/>
</dbReference>
<reference evidence="8 9" key="1">
    <citation type="journal article" date="2019" name="Sci. Rep.">
        <title>Comparative genomics of chytrid fungi reveal insights into the obligate biotrophic and pathogenic lifestyle of Synchytrium endobioticum.</title>
        <authorList>
            <person name="van de Vossenberg B.T.L.H."/>
            <person name="Warris S."/>
            <person name="Nguyen H.D.T."/>
            <person name="van Gent-Pelzer M.P.E."/>
            <person name="Joly D.L."/>
            <person name="van de Geest H.C."/>
            <person name="Bonants P.J.M."/>
            <person name="Smith D.S."/>
            <person name="Levesque C.A."/>
            <person name="van der Lee T.A.J."/>
        </authorList>
    </citation>
    <scope>NUCLEOTIDE SEQUENCE [LARGE SCALE GENOMIC DNA]</scope>
    <source>
        <strain evidence="8 9">JEL517</strain>
    </source>
</reference>
<dbReference type="RefSeq" id="XP_031026447.1">
    <property type="nucleotide sequence ID" value="XM_031167543.1"/>
</dbReference>
<evidence type="ECO:0000256" key="4">
    <source>
        <dbReference type="ARBA" id="ARBA00023136"/>
    </source>
</evidence>
<dbReference type="Gene3D" id="1.20.1250.20">
    <property type="entry name" value="MFS general substrate transporter like domains"/>
    <property type="match status" value="2"/>
</dbReference>
<keyword evidence="4 6" id="KW-0472">Membrane</keyword>
<proteinExistence type="predicted"/>
<feature type="transmembrane region" description="Helical" evidence="6">
    <location>
        <begin position="105"/>
        <end position="124"/>
    </location>
</feature>
<keyword evidence="3 6" id="KW-1133">Transmembrane helix</keyword>
<dbReference type="PANTHER" id="PTHR23508">
    <property type="entry name" value="CARBOXYLIC ACID TRANSPORTER PROTEIN HOMOLOG"/>
    <property type="match status" value="1"/>
</dbReference>
<accession>A0A507CDZ1</accession>
<evidence type="ECO:0000256" key="5">
    <source>
        <dbReference type="SAM" id="MobiDB-lite"/>
    </source>
</evidence>
<dbReference type="SUPFAM" id="SSF103473">
    <property type="entry name" value="MFS general substrate transporter"/>
    <property type="match status" value="1"/>
</dbReference>
<dbReference type="STRING" id="1806994.A0A507CDZ1"/>
<dbReference type="Pfam" id="PF07690">
    <property type="entry name" value="MFS_1"/>
    <property type="match status" value="1"/>
</dbReference>
<dbReference type="EMBL" id="QEAO01000005">
    <property type="protein sequence ID" value="TPX36134.1"/>
    <property type="molecule type" value="Genomic_DNA"/>
</dbReference>
<evidence type="ECO:0000256" key="2">
    <source>
        <dbReference type="ARBA" id="ARBA00022692"/>
    </source>
</evidence>
<feature type="transmembrane region" description="Helical" evidence="6">
    <location>
        <begin position="76"/>
        <end position="98"/>
    </location>
</feature>